<dbReference type="EMBL" id="PP438412">
    <property type="protein sequence ID" value="XAI95446.1"/>
    <property type="molecule type" value="Genomic_DNA"/>
</dbReference>
<protein>
    <submittedName>
        <fullName evidence="1">Uncharacterized protein</fullName>
    </submittedName>
</protein>
<evidence type="ECO:0000313" key="2">
    <source>
        <dbReference type="Proteomes" id="UP001459105"/>
    </source>
</evidence>
<accession>A0AAX4QGU0</accession>
<evidence type="ECO:0000313" key="1">
    <source>
        <dbReference type="EMBL" id="XAI95446.1"/>
    </source>
</evidence>
<dbReference type="Proteomes" id="UP001459105">
    <property type="component" value="Segment"/>
</dbReference>
<sequence>MANIQAEPTRFNQYIGFRIVAKGPVDPEVIEALSGVDNDPIMINRLLTRVFKATCTMHDIEPGTPDSRGIPIHHPVGAWIDEVTRAGIDHNVRYLDEYTFTGFSIGVVYER</sequence>
<proteinExistence type="predicted"/>
<name>A0AAX4QGU0_9CAUD</name>
<reference evidence="1" key="1">
    <citation type="submission" date="2024-03" db="EMBL/GenBank/DDBJ databases">
        <authorList>
            <person name="Lin W."/>
            <person name="Li D."/>
            <person name="Tong Y."/>
        </authorList>
    </citation>
    <scope>NUCLEOTIDE SEQUENCE</scope>
</reference>
<organism evidence="1 2">
    <name type="scientific">Microcystis phage Mvi-JY20</name>
    <dbReference type="NCBI Taxonomy" id="3128146"/>
    <lineage>
        <taxon>Viruses</taxon>
        <taxon>Duplodnaviria</taxon>
        <taxon>Heunggongvirae</taxon>
        <taxon>Uroviricota</taxon>
        <taxon>Caudoviricetes</taxon>
    </lineage>
</organism>